<organism evidence="1 2">
    <name type="scientific">Helicobacter macacae MIT 99-5501</name>
    <dbReference type="NCBI Taxonomy" id="1357400"/>
    <lineage>
        <taxon>Bacteria</taxon>
        <taxon>Pseudomonadati</taxon>
        <taxon>Campylobacterota</taxon>
        <taxon>Epsilonproteobacteria</taxon>
        <taxon>Campylobacterales</taxon>
        <taxon>Helicobacteraceae</taxon>
        <taxon>Helicobacter</taxon>
    </lineage>
</organism>
<gene>
    <name evidence="1" type="ORF">HMPREF2086_00251</name>
</gene>
<protein>
    <recommendedName>
        <fullName evidence="3">Phage protein Gp37/Gp68</fullName>
    </recommendedName>
</protein>
<keyword evidence="2" id="KW-1185">Reference proteome</keyword>
<comment type="caution">
    <text evidence="1">The sequence shown here is derived from an EMBL/GenBank/DDBJ whole genome shotgun (WGS) entry which is preliminary data.</text>
</comment>
<dbReference type="Proteomes" id="UP000018731">
    <property type="component" value="Unassembled WGS sequence"/>
</dbReference>
<dbReference type="HOGENOM" id="CLU_054184_0_1_7"/>
<evidence type="ECO:0000313" key="2">
    <source>
        <dbReference type="Proteomes" id="UP000018731"/>
    </source>
</evidence>
<dbReference type="AlphaFoldDB" id="V8CCU0"/>
<name>V8CCU0_9HELI</name>
<reference evidence="1 2" key="1">
    <citation type="journal article" date="2014" name="Genome Announc.">
        <title>Draft genome sequences of six enterohepatic helicobacter species isolated from humans and one from rhesus macaques.</title>
        <authorList>
            <person name="Shen Z."/>
            <person name="Sheh A."/>
            <person name="Young S.K."/>
            <person name="Abouelliel A."/>
            <person name="Ward D.V."/>
            <person name="Earl A.M."/>
            <person name="Fox J.G."/>
        </authorList>
    </citation>
    <scope>NUCLEOTIDE SEQUENCE [LARGE SCALE GENOMIC DNA]</scope>
    <source>
        <strain evidence="1 2">MIT 99-5501</strain>
    </source>
</reference>
<dbReference type="STRING" id="1357400.HMPREF2086_00251"/>
<evidence type="ECO:0008006" key="3">
    <source>
        <dbReference type="Google" id="ProtNLM"/>
    </source>
</evidence>
<evidence type="ECO:0000313" key="1">
    <source>
        <dbReference type="EMBL" id="ETD24917.1"/>
    </source>
</evidence>
<dbReference type="eggNOG" id="COG4422">
    <property type="taxonomic scope" value="Bacteria"/>
</dbReference>
<dbReference type="InterPro" id="IPR011101">
    <property type="entry name" value="DUF5131"/>
</dbReference>
<dbReference type="CDD" id="cd01335">
    <property type="entry name" value="Radical_SAM"/>
    <property type="match status" value="1"/>
</dbReference>
<sequence length="250" mass="28538">MKPTKIEWTQASWNPTIGCDKVSSGCKNCYAQAMAKRLQAIGNPDYKDGFAFKMLPQRLDEPKRNKKPTLYFVNSMSDLFHQKMDFGFLERIMQVIADTPHHQYQILTKRPHTMKEYFSKREIPSNVWLGTTVESSNVKPRIDLIRDLSASVKWLSCEPLISDLGEIDLRGIDWVIAGGESGANARAMKEEWVLNIKRQCEAQNVAFFFKQWGAWGSDGVKRSKKENGALLGGKIYQAYPKIVQKIPSLF</sequence>
<dbReference type="EMBL" id="AZJI01000001">
    <property type="protein sequence ID" value="ETD24917.1"/>
    <property type="molecule type" value="Genomic_DNA"/>
</dbReference>
<accession>V8CCU0</accession>
<dbReference type="OrthoDB" id="9787478at2"/>
<proteinExistence type="predicted"/>
<dbReference type="Pfam" id="PF07505">
    <property type="entry name" value="DUF5131"/>
    <property type="match status" value="1"/>
</dbReference>
<dbReference type="PATRIC" id="fig|1357400.3.peg.355"/>
<dbReference type="RefSeq" id="WP_023926919.1">
    <property type="nucleotide sequence ID" value="NZ_KI669454.1"/>
</dbReference>